<evidence type="ECO:0000259" key="1">
    <source>
        <dbReference type="Pfam" id="PF00266"/>
    </source>
</evidence>
<evidence type="ECO:0000313" key="3">
    <source>
        <dbReference type="Proteomes" id="UP000284676"/>
    </source>
</evidence>
<comment type="caution">
    <text evidence="2">The sequence shown here is derived from an EMBL/GenBank/DDBJ whole genome shotgun (WGS) entry which is preliminary data.</text>
</comment>
<name>A0A414Q0S1_FUSMR</name>
<proteinExistence type="predicted"/>
<dbReference type="Gene3D" id="3.40.640.10">
    <property type="entry name" value="Type I PLP-dependent aspartate aminotransferase-like (Major domain)"/>
    <property type="match status" value="1"/>
</dbReference>
<feature type="domain" description="Aminotransferase class V" evidence="1">
    <location>
        <begin position="5"/>
        <end position="371"/>
    </location>
</feature>
<keyword evidence="2" id="KW-0808">Transferase</keyword>
<dbReference type="InterPro" id="IPR015421">
    <property type="entry name" value="PyrdxlP-dep_Trfase_major"/>
</dbReference>
<evidence type="ECO:0000313" key="2">
    <source>
        <dbReference type="EMBL" id="RHF74408.1"/>
    </source>
</evidence>
<organism evidence="2 3">
    <name type="scientific">Fusobacterium mortiferum</name>
    <dbReference type="NCBI Taxonomy" id="850"/>
    <lineage>
        <taxon>Bacteria</taxon>
        <taxon>Fusobacteriati</taxon>
        <taxon>Fusobacteriota</taxon>
        <taxon>Fusobacteriia</taxon>
        <taxon>Fusobacteriales</taxon>
        <taxon>Fusobacteriaceae</taxon>
        <taxon>Fusobacterium</taxon>
    </lineage>
</organism>
<dbReference type="EMBL" id="QRHL01000002">
    <property type="protein sequence ID" value="RHF74408.1"/>
    <property type="molecule type" value="Genomic_DNA"/>
</dbReference>
<dbReference type="RefSeq" id="WP_118127448.1">
    <property type="nucleotide sequence ID" value="NZ_QRHI01000012.1"/>
</dbReference>
<dbReference type="PANTHER" id="PTHR43586">
    <property type="entry name" value="CYSTEINE DESULFURASE"/>
    <property type="match status" value="1"/>
</dbReference>
<accession>A0A414Q0S1</accession>
<dbReference type="PANTHER" id="PTHR43586:SF4">
    <property type="entry name" value="ISOPENICILLIN N EPIMERASE"/>
    <property type="match status" value="1"/>
</dbReference>
<dbReference type="Pfam" id="PF00266">
    <property type="entry name" value="Aminotran_5"/>
    <property type="match status" value="1"/>
</dbReference>
<protein>
    <submittedName>
        <fullName evidence="2">Aminotransferase class V-fold PLP-dependent enzyme</fullName>
    </submittedName>
</protein>
<dbReference type="Proteomes" id="UP000284676">
    <property type="component" value="Unassembled WGS sequence"/>
</dbReference>
<dbReference type="GO" id="GO:0008483">
    <property type="term" value="F:transaminase activity"/>
    <property type="evidence" value="ECO:0007669"/>
    <property type="project" value="UniProtKB-KW"/>
</dbReference>
<dbReference type="Gene3D" id="3.90.1150.10">
    <property type="entry name" value="Aspartate Aminotransferase, domain 1"/>
    <property type="match status" value="1"/>
</dbReference>
<dbReference type="InterPro" id="IPR015424">
    <property type="entry name" value="PyrdxlP-dep_Trfase"/>
</dbReference>
<keyword evidence="2" id="KW-0032">Aminotransferase</keyword>
<dbReference type="AlphaFoldDB" id="A0A414Q0S1"/>
<reference evidence="2 3" key="1">
    <citation type="submission" date="2018-08" db="EMBL/GenBank/DDBJ databases">
        <title>A genome reference for cultivated species of the human gut microbiota.</title>
        <authorList>
            <person name="Zou Y."/>
            <person name="Xue W."/>
            <person name="Luo G."/>
        </authorList>
    </citation>
    <scope>NUCLEOTIDE SEQUENCE [LARGE SCALE GENOMIC DNA]</scope>
    <source>
        <strain evidence="2 3">AM25-1</strain>
    </source>
</reference>
<gene>
    <name evidence="2" type="ORF">DW663_02785</name>
</gene>
<dbReference type="InterPro" id="IPR015422">
    <property type="entry name" value="PyrdxlP-dep_Trfase_small"/>
</dbReference>
<dbReference type="SUPFAM" id="SSF53383">
    <property type="entry name" value="PLP-dependent transferases"/>
    <property type="match status" value="1"/>
</dbReference>
<dbReference type="InterPro" id="IPR000192">
    <property type="entry name" value="Aminotrans_V_dom"/>
</dbReference>
<sequence length="379" mass="43236">MENIIYYDNASTTYPKFERFYKEAMKIYEEYGVNFSRNNSDKSKNARLIKESLVKNLQNIFSTTNNVILNSSATFSLNEIIFGLDYSKIKTIYISPFEHNSGYRAVKKVVKEKGIQLKILKFNKFELDFENMKIEFMSQKPDLIICNHASNVFGNILPVEKIFREGRKYNAITILDASQTGGVLDFKEISNLSDFIVFAGHKNLYGPSGIGGYIYNKQIPLNPLLYGGTGIKSEEEDMPKDLPERFEAGSPNILGIIGLQLSTEELLKIGIENIKEKKIKNIEKLYEVLEEYPYDLEILSDKENNIGVISIVGKDYSPQELETLLEDEGVVIRRGLHCAPLAHQHMNTIQNGGTLRLSVGYFNTDEDLEKFNLILEKIF</sequence>